<dbReference type="InterPro" id="IPR036028">
    <property type="entry name" value="SH3-like_dom_sf"/>
</dbReference>
<dbReference type="Gene3D" id="1.20.900.10">
    <property type="entry name" value="Dbl homology (DH) domain"/>
    <property type="match status" value="1"/>
</dbReference>
<sequence>MMSNVATVPRRRRPKEIGEVFVSSKSCIYITPNESKITSSNANLAKASELLPLSEPIYENIERDDDGNNIVPSDNNKFTIYVNYDFIKKGEKKCGKSSVRLLEPDVKLMHTNEDDDIYGDKFKDDSNGNANSDNDNNEENNNSKSMSKMIQCQQISMYIDDSDHHYESLYSIQQQRAALEGKLENDKPLSLDNGSSNQNYFIDKFDNDDDYSSFDSDDDEESGGRNDVEGDKQQNDIKNAKLPEPPISNASSQVYAMVQRLKNFGSISKIEITKGFSKITKKRTSLGKIPTSKFYETTDIAEDINASTPDYVAPKYDNKSISKKSRGLSKLSKLGRLTINKLPTNFNLSEPFDQSDYQSTKGNHNESNSSLNKISSQTSENDVEFQNQKNNKSFKAKFRKSSIPSLSSASTSNIYSSLASKNNSTFYVTDSLDVDSGIFAVNEKSASSPDNSNLNLNSSSNSNISCDPKRRSIAAITQTSRPKDSPPPPPMEKTRRSGTTSWYAECGLFKTENEHDEKSDKIIPSWYHESGLYQTSNNSVASSSGSSGVSTGGECSPCGDENSHSMFLNEPLYQLYTAAKLESISSSEFEPEIESDGYEEIHKKDLQELSFKKPSRPSALQLIEPNHGPSRTLWSEVHEVIQSGILSTLQANEKKLQEAKFEILTSEASYLKSLNLLKSHFMNHPAFRDPQILDPQDRKILFSNIIPVQECSDRLLCDLESCWQDSIMLKNLAKHIFKHAEKHFHVYISYCEHQGRLDRTLKRLKETNIPFKETLDLLENDSICCGLTIHSFLMLPMQRITRLPLLIDAVMTKLKSNDEEFDDWKMAMAIANKIVDQCNQAANRCEQAFEMEMLSKQIEFQQNITPFPLIPFNTANVGNNRLTRTLVKRGELTHIIYRGDDAKLTFGKKATVKKNIYCFLFTDVILLTKKKSEESYVVFDYCQRSLLQVSSGDVIPQFPTKDINNAGKFIMFVSLLENHSGKPVDLILACPSETERQRWLQATTPPTSENPYETLYEQWDCPQVVVKHAYKPIEPDELTLEVGDVVNVLRKMKDDGWYYGERIRDGTQGWFPGNFSTEVHSAHVRARNLKQRHRLLLYTATYLESQKDANVKRK</sequence>
<evidence type="ECO:0000256" key="1">
    <source>
        <dbReference type="ARBA" id="ARBA00022443"/>
    </source>
</evidence>
<evidence type="ECO:0000313" key="6">
    <source>
        <dbReference type="EMBL" id="KAG5678525.1"/>
    </source>
</evidence>
<accession>A0A9J6C9C8</accession>
<dbReference type="InterPro" id="IPR047271">
    <property type="entry name" value="Ephexin-like"/>
</dbReference>
<feature type="compositionally biased region" description="Low complexity" evidence="3">
    <location>
        <begin position="445"/>
        <end position="465"/>
    </location>
</feature>
<keyword evidence="1 2" id="KW-0728">SH3 domain</keyword>
<dbReference type="InterPro" id="IPR001452">
    <property type="entry name" value="SH3_domain"/>
</dbReference>
<dbReference type="Gene3D" id="2.30.30.40">
    <property type="entry name" value="SH3 Domains"/>
    <property type="match status" value="1"/>
</dbReference>
<feature type="region of interest" description="Disordered" evidence="3">
    <location>
        <begin position="350"/>
        <end position="398"/>
    </location>
</feature>
<feature type="compositionally biased region" description="Basic and acidic residues" evidence="3">
    <location>
        <begin position="222"/>
        <end position="241"/>
    </location>
</feature>
<dbReference type="CDD" id="cd00160">
    <property type="entry name" value="RhoGEF"/>
    <property type="match status" value="1"/>
</dbReference>
<feature type="compositionally biased region" description="Polar residues" evidence="3">
    <location>
        <begin position="355"/>
        <end position="391"/>
    </location>
</feature>
<comment type="caution">
    <text evidence="6">The sequence shown here is derived from an EMBL/GenBank/DDBJ whole genome shotgun (WGS) entry which is preliminary data.</text>
</comment>
<keyword evidence="7" id="KW-1185">Reference proteome</keyword>
<feature type="region of interest" description="Disordered" evidence="3">
    <location>
        <begin position="444"/>
        <end position="498"/>
    </location>
</feature>
<dbReference type="PROSITE" id="PS50010">
    <property type="entry name" value="DH_2"/>
    <property type="match status" value="1"/>
</dbReference>
<dbReference type="SUPFAM" id="SSF48065">
    <property type="entry name" value="DBL homology domain (DH-domain)"/>
    <property type="match status" value="1"/>
</dbReference>
<feature type="region of interest" description="Disordered" evidence="3">
    <location>
        <begin position="537"/>
        <end position="559"/>
    </location>
</feature>
<protein>
    <submittedName>
        <fullName evidence="6">Uncharacterized protein</fullName>
    </submittedName>
</protein>
<dbReference type="CDD" id="cd11793">
    <property type="entry name" value="SH3_ephexin1_like"/>
    <property type="match status" value="1"/>
</dbReference>
<evidence type="ECO:0000259" key="5">
    <source>
        <dbReference type="PROSITE" id="PS50010"/>
    </source>
</evidence>
<dbReference type="Pfam" id="PF00621">
    <property type="entry name" value="RhoGEF"/>
    <property type="match status" value="1"/>
</dbReference>
<dbReference type="Gene3D" id="2.30.29.30">
    <property type="entry name" value="Pleckstrin-homology domain (PH domain)/Phosphotyrosine-binding domain (PTB)"/>
    <property type="match status" value="1"/>
</dbReference>
<proteinExistence type="predicted"/>
<name>A0A9J6C9C8_POLVA</name>
<feature type="compositionally biased region" description="Low complexity" evidence="3">
    <location>
        <begin position="537"/>
        <end position="553"/>
    </location>
</feature>
<evidence type="ECO:0000313" key="7">
    <source>
        <dbReference type="Proteomes" id="UP001107558"/>
    </source>
</evidence>
<dbReference type="Proteomes" id="UP001107558">
    <property type="component" value="Chromosome 2"/>
</dbReference>
<dbReference type="Pfam" id="PF00018">
    <property type="entry name" value="SH3_1"/>
    <property type="match status" value="1"/>
</dbReference>
<feature type="compositionally biased region" description="Basic and acidic residues" evidence="3">
    <location>
        <begin position="115"/>
        <end position="126"/>
    </location>
</feature>
<evidence type="ECO:0000259" key="4">
    <source>
        <dbReference type="PROSITE" id="PS50002"/>
    </source>
</evidence>
<dbReference type="OrthoDB" id="27593at2759"/>
<dbReference type="SUPFAM" id="SSF50729">
    <property type="entry name" value="PH domain-like"/>
    <property type="match status" value="1"/>
</dbReference>
<dbReference type="CDD" id="cd01221">
    <property type="entry name" value="PH_ephexin"/>
    <property type="match status" value="1"/>
</dbReference>
<dbReference type="SUPFAM" id="SSF50044">
    <property type="entry name" value="SH3-domain"/>
    <property type="match status" value="1"/>
</dbReference>
<dbReference type="GO" id="GO:0005085">
    <property type="term" value="F:guanyl-nucleotide exchange factor activity"/>
    <property type="evidence" value="ECO:0007669"/>
    <property type="project" value="InterPro"/>
</dbReference>
<feature type="region of interest" description="Disordered" evidence="3">
    <location>
        <begin position="207"/>
        <end position="248"/>
    </location>
</feature>
<dbReference type="PANTHER" id="PTHR12845:SF5">
    <property type="entry name" value="EPHEXIN, ISOFORM D"/>
    <property type="match status" value="1"/>
</dbReference>
<evidence type="ECO:0000256" key="2">
    <source>
        <dbReference type="PROSITE-ProRule" id="PRU00192"/>
    </source>
</evidence>
<dbReference type="PROSITE" id="PS50002">
    <property type="entry name" value="SH3"/>
    <property type="match status" value="1"/>
</dbReference>
<dbReference type="InterPro" id="IPR000219">
    <property type="entry name" value="DH_dom"/>
</dbReference>
<dbReference type="PANTHER" id="PTHR12845">
    <property type="entry name" value="GUANINE NUCLEOTIDE EXCHANGE FACTOR"/>
    <property type="match status" value="1"/>
</dbReference>
<dbReference type="InterPro" id="IPR035899">
    <property type="entry name" value="DBL_dom_sf"/>
</dbReference>
<feature type="compositionally biased region" description="Acidic residues" evidence="3">
    <location>
        <begin position="207"/>
        <end position="221"/>
    </location>
</feature>
<organism evidence="6 7">
    <name type="scientific">Polypedilum vanderplanki</name>
    <name type="common">Sleeping chironomid midge</name>
    <dbReference type="NCBI Taxonomy" id="319348"/>
    <lineage>
        <taxon>Eukaryota</taxon>
        <taxon>Metazoa</taxon>
        <taxon>Ecdysozoa</taxon>
        <taxon>Arthropoda</taxon>
        <taxon>Hexapoda</taxon>
        <taxon>Insecta</taxon>
        <taxon>Pterygota</taxon>
        <taxon>Neoptera</taxon>
        <taxon>Endopterygota</taxon>
        <taxon>Diptera</taxon>
        <taxon>Nematocera</taxon>
        <taxon>Chironomoidea</taxon>
        <taxon>Chironomidae</taxon>
        <taxon>Chironominae</taxon>
        <taxon>Polypedilum</taxon>
        <taxon>Polypedilum</taxon>
    </lineage>
</organism>
<feature type="domain" description="DH" evidence="5">
    <location>
        <begin position="655"/>
        <end position="841"/>
    </location>
</feature>
<dbReference type="EMBL" id="JADBJN010000002">
    <property type="protein sequence ID" value="KAG5678525.1"/>
    <property type="molecule type" value="Genomic_DNA"/>
</dbReference>
<dbReference type="SMART" id="SM00326">
    <property type="entry name" value="SH3"/>
    <property type="match status" value="1"/>
</dbReference>
<gene>
    <name evidence="6" type="ORF">PVAND_008192</name>
</gene>
<dbReference type="InterPro" id="IPR047270">
    <property type="entry name" value="PH_ephexin"/>
</dbReference>
<dbReference type="InterPro" id="IPR011993">
    <property type="entry name" value="PH-like_dom_sf"/>
</dbReference>
<feature type="region of interest" description="Disordered" evidence="3">
    <location>
        <begin position="115"/>
        <end position="147"/>
    </location>
</feature>
<dbReference type="SMART" id="SM00325">
    <property type="entry name" value="RhoGEF"/>
    <property type="match status" value="1"/>
</dbReference>
<reference evidence="6" key="1">
    <citation type="submission" date="2021-03" db="EMBL/GenBank/DDBJ databases">
        <title>Chromosome level genome of the anhydrobiotic midge Polypedilum vanderplanki.</title>
        <authorList>
            <person name="Yoshida Y."/>
            <person name="Kikawada T."/>
            <person name="Gusev O."/>
        </authorList>
    </citation>
    <scope>NUCLEOTIDE SEQUENCE</scope>
    <source>
        <strain evidence="6">NIAS01</strain>
        <tissue evidence="6">Whole body or cell culture</tissue>
    </source>
</reference>
<dbReference type="AlphaFoldDB" id="A0A9J6C9C8"/>
<evidence type="ECO:0000256" key="3">
    <source>
        <dbReference type="SAM" id="MobiDB-lite"/>
    </source>
</evidence>
<feature type="compositionally biased region" description="Low complexity" evidence="3">
    <location>
        <begin position="127"/>
        <end position="145"/>
    </location>
</feature>
<feature type="domain" description="SH3" evidence="4">
    <location>
        <begin position="1019"/>
        <end position="1081"/>
    </location>
</feature>